<dbReference type="KEGG" id="vg:14697273"/>
<organism evidence="1 2">
    <name type="scientific">Bacillus phage Eoghan</name>
    <dbReference type="NCBI Taxonomy" id="2880542"/>
    <lineage>
        <taxon>Viruses</taxon>
        <taxon>Duplodnaviria</taxon>
        <taxon>Heunggongvirae</taxon>
        <taxon>Uroviricota</taxon>
        <taxon>Caudoviricetes</taxon>
        <taxon>Ehrlichviridae</taxon>
        <taxon>Andromedavirus</taxon>
        <taxon>Andromedavirus eoghan</taxon>
    </lineage>
</organism>
<name>M1HMS9_9CAUD</name>
<proteinExistence type="predicted"/>
<evidence type="ECO:0000313" key="2">
    <source>
        <dbReference type="Proteomes" id="UP000011287"/>
    </source>
</evidence>
<reference evidence="1 2" key="1">
    <citation type="journal article" date="2013" name="Virology">
        <title>Genomic characterization of six novel Bacillus pumilus bacteriophages.</title>
        <authorList>
            <person name="Lorenz L."/>
            <person name="Lins B."/>
            <person name="Barrett J."/>
            <person name="Montgomery A."/>
            <person name="Trapani S."/>
            <person name="Schindler A."/>
            <person name="Christie G.E."/>
            <person name="Cresawn S.G."/>
            <person name="Temple L."/>
        </authorList>
    </citation>
    <scope>NUCLEOTIDE SEQUENCE [LARGE SCALE GENOMIC DNA]</scope>
</reference>
<evidence type="ECO:0000313" key="1">
    <source>
        <dbReference type="EMBL" id="AGE60828.1"/>
    </source>
</evidence>
<dbReference type="GeneID" id="14697273"/>
<gene>
    <name evidence="1" type="ORF">EOGHAN_65</name>
</gene>
<keyword evidence="2" id="KW-1185">Reference proteome</keyword>
<dbReference type="EMBL" id="KC330680">
    <property type="protein sequence ID" value="AGE60828.1"/>
    <property type="molecule type" value="Genomic_DNA"/>
</dbReference>
<dbReference type="Proteomes" id="UP000011287">
    <property type="component" value="Segment"/>
</dbReference>
<accession>M1HMS9</accession>
<dbReference type="RefSeq" id="YP_007517454.1">
    <property type="nucleotide sequence ID" value="NC_020477.1"/>
</dbReference>
<sequence length="141" mass="16649">MTIMKRFEIRDFNDPEVCTSEINIMKLSHSTSELDDIFLVVRENLAIDDKRYYTSVEEAEDSIYREYEEDAYINEVDIDDVGYGTLVINESNKAVFYRFRTGYTWYVKHRNGNVRHPHDPHTTNYETLSEAVRTAKETYGL</sequence>
<protein>
    <submittedName>
        <fullName evidence="1">Uncharacterized protein</fullName>
    </submittedName>
</protein>